<gene>
    <name evidence="9" type="ORF">SCF082_LOCUS15719</name>
</gene>
<comment type="caution">
    <text evidence="9">The sequence shown here is derived from an EMBL/GenBank/DDBJ whole genome shotgun (WGS) entry which is preliminary data.</text>
</comment>
<dbReference type="PANTHER" id="PTHR18806">
    <property type="entry name" value="RBM25 PROTEIN"/>
    <property type="match status" value="1"/>
</dbReference>
<proteinExistence type="predicted"/>
<evidence type="ECO:0000256" key="4">
    <source>
        <dbReference type="PROSITE-ProRule" id="PRU00176"/>
    </source>
</evidence>
<name>A0ABP0K6U2_9DINO</name>
<feature type="compositionally biased region" description="Basic and acidic residues" evidence="6">
    <location>
        <begin position="436"/>
        <end position="445"/>
    </location>
</feature>
<dbReference type="SMART" id="SM00356">
    <property type="entry name" value="ZnF_C3H1"/>
    <property type="match status" value="1"/>
</dbReference>
<keyword evidence="3 5" id="KW-0862">Zinc</keyword>
<dbReference type="SUPFAM" id="SSF54928">
    <property type="entry name" value="RNA-binding domain, RBD"/>
    <property type="match status" value="1"/>
</dbReference>
<evidence type="ECO:0000259" key="7">
    <source>
        <dbReference type="PROSITE" id="PS50102"/>
    </source>
</evidence>
<reference evidence="9 10" key="1">
    <citation type="submission" date="2024-02" db="EMBL/GenBank/DDBJ databases">
        <authorList>
            <person name="Chen Y."/>
            <person name="Shah S."/>
            <person name="Dougan E. K."/>
            <person name="Thang M."/>
            <person name="Chan C."/>
        </authorList>
    </citation>
    <scope>NUCLEOTIDE SEQUENCE [LARGE SCALE GENOMIC DNA]</scope>
</reference>
<evidence type="ECO:0000313" key="10">
    <source>
        <dbReference type="Proteomes" id="UP001642464"/>
    </source>
</evidence>
<dbReference type="InterPro" id="IPR036855">
    <property type="entry name" value="Znf_CCCH_sf"/>
</dbReference>
<keyword evidence="2 5" id="KW-0863">Zinc-finger</keyword>
<dbReference type="EMBL" id="CAXAMM010010080">
    <property type="protein sequence ID" value="CAK9022279.1"/>
    <property type="molecule type" value="Genomic_DNA"/>
</dbReference>
<dbReference type="PANTHER" id="PTHR18806:SF4">
    <property type="entry name" value="RNA-BINDING PROTEIN 25"/>
    <property type="match status" value="1"/>
</dbReference>
<evidence type="ECO:0000259" key="8">
    <source>
        <dbReference type="PROSITE" id="PS50103"/>
    </source>
</evidence>
<feature type="domain" description="C3H1-type" evidence="8">
    <location>
        <begin position="273"/>
        <end position="301"/>
    </location>
</feature>
<dbReference type="Gene3D" id="3.30.70.330">
    <property type="match status" value="1"/>
</dbReference>
<dbReference type="InterPro" id="IPR000504">
    <property type="entry name" value="RRM_dom"/>
</dbReference>
<feature type="compositionally biased region" description="Pro residues" evidence="6">
    <location>
        <begin position="503"/>
        <end position="539"/>
    </location>
</feature>
<feature type="compositionally biased region" description="Basic residues" evidence="6">
    <location>
        <begin position="470"/>
        <end position="481"/>
    </location>
</feature>
<dbReference type="PROSITE" id="PS50102">
    <property type="entry name" value="RRM"/>
    <property type="match status" value="1"/>
</dbReference>
<evidence type="ECO:0000313" key="9">
    <source>
        <dbReference type="EMBL" id="CAK9022279.1"/>
    </source>
</evidence>
<dbReference type="InterPro" id="IPR000571">
    <property type="entry name" value="Znf_CCCH"/>
</dbReference>
<organism evidence="9 10">
    <name type="scientific">Durusdinium trenchii</name>
    <dbReference type="NCBI Taxonomy" id="1381693"/>
    <lineage>
        <taxon>Eukaryota</taxon>
        <taxon>Sar</taxon>
        <taxon>Alveolata</taxon>
        <taxon>Dinophyceae</taxon>
        <taxon>Suessiales</taxon>
        <taxon>Symbiodiniaceae</taxon>
        <taxon>Durusdinium</taxon>
    </lineage>
</organism>
<evidence type="ECO:0000256" key="6">
    <source>
        <dbReference type="SAM" id="MobiDB-lite"/>
    </source>
</evidence>
<dbReference type="SUPFAM" id="SSF90229">
    <property type="entry name" value="CCCH zinc finger"/>
    <property type="match status" value="1"/>
</dbReference>
<dbReference type="InterPro" id="IPR012677">
    <property type="entry name" value="Nucleotide-bd_a/b_plait_sf"/>
</dbReference>
<feature type="domain" description="RRM" evidence="7">
    <location>
        <begin position="180"/>
        <end position="257"/>
    </location>
</feature>
<evidence type="ECO:0000256" key="1">
    <source>
        <dbReference type="ARBA" id="ARBA00022723"/>
    </source>
</evidence>
<evidence type="ECO:0000256" key="5">
    <source>
        <dbReference type="PROSITE-ProRule" id="PRU00723"/>
    </source>
</evidence>
<dbReference type="InterPro" id="IPR052768">
    <property type="entry name" value="RBM25"/>
</dbReference>
<feature type="compositionally biased region" description="Basic and acidic residues" evidence="6">
    <location>
        <begin position="482"/>
        <end position="501"/>
    </location>
</feature>
<dbReference type="SMART" id="SM00360">
    <property type="entry name" value="RRM"/>
    <property type="match status" value="1"/>
</dbReference>
<feature type="region of interest" description="Disordered" evidence="6">
    <location>
        <begin position="416"/>
        <end position="539"/>
    </location>
</feature>
<dbReference type="Proteomes" id="UP001642464">
    <property type="component" value="Unassembled WGS sequence"/>
</dbReference>
<keyword evidence="1 5" id="KW-0479">Metal-binding</keyword>
<keyword evidence="4" id="KW-0694">RNA-binding</keyword>
<protein>
    <submittedName>
        <fullName evidence="9">Uncharacterized protein</fullName>
    </submittedName>
</protein>
<dbReference type="InterPro" id="IPR035979">
    <property type="entry name" value="RBD_domain_sf"/>
</dbReference>
<keyword evidence="10" id="KW-1185">Reference proteome</keyword>
<feature type="zinc finger region" description="C3H1-type" evidence="5">
    <location>
        <begin position="273"/>
        <end position="301"/>
    </location>
</feature>
<dbReference type="PROSITE" id="PS50103">
    <property type="entry name" value="ZF_C3H1"/>
    <property type="match status" value="1"/>
</dbReference>
<feature type="compositionally biased region" description="Basic residues" evidence="6">
    <location>
        <begin position="446"/>
        <end position="463"/>
    </location>
</feature>
<evidence type="ECO:0000256" key="2">
    <source>
        <dbReference type="ARBA" id="ARBA00022771"/>
    </source>
</evidence>
<dbReference type="Pfam" id="PF00076">
    <property type="entry name" value="RRM_1"/>
    <property type="match status" value="1"/>
</dbReference>
<accession>A0ABP0K6U2</accession>
<dbReference type="Gene3D" id="4.10.1000.10">
    <property type="entry name" value="Zinc finger, CCCH-type"/>
    <property type="match status" value="1"/>
</dbReference>
<evidence type="ECO:0000256" key="3">
    <source>
        <dbReference type="ARBA" id="ARBA00022833"/>
    </source>
</evidence>
<dbReference type="Pfam" id="PF00642">
    <property type="entry name" value="zf-CCCH"/>
    <property type="match status" value="1"/>
</dbReference>
<sequence length="539" mass="59665">MYNMAAAFGGGMLIRQTWDEMKLPRLSVRVVAASAPAPDAPIPAPPPLDMAPTGLPRPPMVNTGPVPPAPGGLPPPNMGLPTQPPNMGLPMPPPPGGMPPGVPPVPVPQMPGLPLILPGMPNIPGMTGMPSMPGVPPGLPPIPGLLPGLGHLPPLVLVRPPGPDKPIEKRKDPPRRKDVWPVFVGNISFDTTEEEVRELFGEIEGMVSWRLSVQKDGVSRGFGFAEFKTPEGALEAIKKVDGIEIKARKLRLRWGENAPTTPEVDEFHRAPERFKTRPCYEVFKNMTCPRGDDCPYAHAQSEIRHPRSEEEKEKVVDPKDLVVRVFVPFDKFEGETDEEKRKKAWLAILGPGASHVRGIMKKASCRLLLRGVGAPGSKETEQLHLIVKPKAGEGETVTQEQTELVRRAVDDILETGKLPDAIEVQKCKRPPPPPADARDGRDGRRGGRARSKSRSRSRSRNRSRSGTPRNNRRRKPRREKRRRSEDRREEDRRNEDRREEAWPPAPPGWDPPPPHHMPWGYPHPPPHAPYPPPMRPAGW</sequence>